<dbReference type="EMBL" id="MT142815">
    <property type="protein sequence ID" value="QJA88985.1"/>
    <property type="molecule type" value="Genomic_DNA"/>
</dbReference>
<keyword evidence="1" id="KW-0540">Nuclease</keyword>
<keyword evidence="1" id="KW-0255">Endonuclease</keyword>
<gene>
    <name evidence="1" type="ORF">MM415B02635_0024</name>
</gene>
<keyword evidence="1" id="KW-0378">Hydrolase</keyword>
<organism evidence="1">
    <name type="scientific">viral metagenome</name>
    <dbReference type="NCBI Taxonomy" id="1070528"/>
    <lineage>
        <taxon>unclassified sequences</taxon>
        <taxon>metagenomes</taxon>
        <taxon>organismal metagenomes</taxon>
    </lineage>
</organism>
<protein>
    <submittedName>
        <fullName evidence="1">Putative HNH endonuclease</fullName>
    </submittedName>
</protein>
<accession>A0A6M3L6X0</accession>
<proteinExistence type="predicted"/>
<dbReference type="AlphaFoldDB" id="A0A6M3L6X0"/>
<dbReference type="GO" id="GO:0004519">
    <property type="term" value="F:endonuclease activity"/>
    <property type="evidence" value="ECO:0007669"/>
    <property type="project" value="UniProtKB-KW"/>
</dbReference>
<reference evidence="1" key="1">
    <citation type="submission" date="2020-03" db="EMBL/GenBank/DDBJ databases">
        <title>The deep terrestrial virosphere.</title>
        <authorList>
            <person name="Holmfeldt K."/>
            <person name="Nilsson E."/>
            <person name="Simone D."/>
            <person name="Lopez-Fernandez M."/>
            <person name="Wu X."/>
            <person name="de Brujin I."/>
            <person name="Lundin D."/>
            <person name="Andersson A."/>
            <person name="Bertilsson S."/>
            <person name="Dopson M."/>
        </authorList>
    </citation>
    <scope>NUCLEOTIDE SEQUENCE</scope>
    <source>
        <strain evidence="1">MM415B02635</strain>
    </source>
</reference>
<name>A0A6M3L6X0_9ZZZZ</name>
<sequence>MQTREKPKKFWLGSEPKCDFCGRTSMKKFIDGATAVGPWAMMCVACFNIYGRGLGLGKGQLYQKQKDSSWLKIGG</sequence>
<evidence type="ECO:0000313" key="1">
    <source>
        <dbReference type="EMBL" id="QJA88985.1"/>
    </source>
</evidence>